<dbReference type="GO" id="GO:0005975">
    <property type="term" value="P:carbohydrate metabolic process"/>
    <property type="evidence" value="ECO:0007669"/>
    <property type="project" value="InterPro"/>
</dbReference>
<dbReference type="InterPro" id="IPR011583">
    <property type="entry name" value="Chitinase_II/V-like_cat"/>
</dbReference>
<gene>
    <name evidence="4" type="ORF">NKR19_g9999</name>
</gene>
<keyword evidence="5" id="KW-1185">Reference proteome</keyword>
<dbReference type="PROSITE" id="PS51910">
    <property type="entry name" value="GH18_2"/>
    <property type="match status" value="1"/>
</dbReference>
<keyword evidence="4" id="KW-0378">Hydrolase</keyword>
<dbReference type="PANTHER" id="PTHR11177">
    <property type="entry name" value="CHITINASE"/>
    <property type="match status" value="1"/>
</dbReference>
<accession>A0AA38VFN5</accession>
<dbReference type="InterPro" id="IPR017853">
    <property type="entry name" value="GH"/>
</dbReference>
<dbReference type="Pfam" id="PF00704">
    <property type="entry name" value="Glyco_hydro_18"/>
    <property type="match status" value="1"/>
</dbReference>
<dbReference type="EMBL" id="JANBVN010000281">
    <property type="protein sequence ID" value="KAJ9130197.1"/>
    <property type="molecule type" value="Genomic_DNA"/>
</dbReference>
<evidence type="ECO:0000259" key="2">
    <source>
        <dbReference type="PROSITE" id="PS50041"/>
    </source>
</evidence>
<feature type="domain" description="GH18" evidence="3">
    <location>
        <begin position="63"/>
        <end position="347"/>
    </location>
</feature>
<proteinExistence type="predicted"/>
<reference evidence="4" key="1">
    <citation type="submission" date="2022-07" db="EMBL/GenBank/DDBJ databases">
        <title>Fungi with potential for degradation of polypropylene.</title>
        <authorList>
            <person name="Gostincar C."/>
        </authorList>
    </citation>
    <scope>NUCLEOTIDE SEQUENCE</scope>
    <source>
        <strain evidence="4">EXF-13287</strain>
    </source>
</reference>
<dbReference type="SMART" id="SM00636">
    <property type="entry name" value="Glyco_18"/>
    <property type="match status" value="1"/>
</dbReference>
<feature type="domain" description="C-type lectin" evidence="2">
    <location>
        <begin position="271"/>
        <end position="361"/>
    </location>
</feature>
<organism evidence="4 5">
    <name type="scientific">Coniochaeta hoffmannii</name>
    <dbReference type="NCBI Taxonomy" id="91930"/>
    <lineage>
        <taxon>Eukaryota</taxon>
        <taxon>Fungi</taxon>
        <taxon>Dikarya</taxon>
        <taxon>Ascomycota</taxon>
        <taxon>Pezizomycotina</taxon>
        <taxon>Sordariomycetes</taxon>
        <taxon>Sordariomycetidae</taxon>
        <taxon>Coniochaetales</taxon>
        <taxon>Coniochaetaceae</taxon>
        <taxon>Coniochaeta</taxon>
    </lineage>
</organism>
<protein>
    <recommendedName>
        <fullName evidence="1">chitinase</fullName>
        <ecNumber evidence="1">3.2.1.14</ecNumber>
    </recommendedName>
</protein>
<dbReference type="InterPro" id="IPR001223">
    <property type="entry name" value="Glyco_hydro18_cat"/>
</dbReference>
<dbReference type="GO" id="GO:0008843">
    <property type="term" value="F:endochitinase activity"/>
    <property type="evidence" value="ECO:0007669"/>
    <property type="project" value="UniProtKB-EC"/>
</dbReference>
<dbReference type="PROSITE" id="PS50041">
    <property type="entry name" value="C_TYPE_LECTIN_2"/>
    <property type="match status" value="1"/>
</dbReference>
<dbReference type="Gene3D" id="3.20.20.80">
    <property type="entry name" value="Glycosidases"/>
    <property type="match status" value="1"/>
</dbReference>
<dbReference type="Proteomes" id="UP001174691">
    <property type="component" value="Unassembled WGS sequence"/>
</dbReference>
<dbReference type="SUPFAM" id="SSF51445">
    <property type="entry name" value="(Trans)glycosidases"/>
    <property type="match status" value="1"/>
</dbReference>
<dbReference type="GO" id="GO:0008061">
    <property type="term" value="F:chitin binding"/>
    <property type="evidence" value="ECO:0007669"/>
    <property type="project" value="InterPro"/>
</dbReference>
<dbReference type="InterPro" id="IPR050314">
    <property type="entry name" value="Glycosyl_Hydrlase_18"/>
</dbReference>
<name>A0AA38VFN5_9PEZI</name>
<dbReference type="AlphaFoldDB" id="A0AA38VFN5"/>
<evidence type="ECO:0000259" key="3">
    <source>
        <dbReference type="PROSITE" id="PS51910"/>
    </source>
</evidence>
<dbReference type="EC" id="3.2.1.14" evidence="1"/>
<dbReference type="InterPro" id="IPR001304">
    <property type="entry name" value="C-type_lectin-like"/>
</dbReference>
<dbReference type="PANTHER" id="PTHR11177:SF317">
    <property type="entry name" value="CHITINASE 12-RELATED"/>
    <property type="match status" value="1"/>
</dbReference>
<evidence type="ECO:0000256" key="1">
    <source>
        <dbReference type="ARBA" id="ARBA00012729"/>
    </source>
</evidence>
<sequence length="813" mass="86000">MIVAAAQMANVAMAQPSVETAIALRTATLLPFQNGMAPCQKDFGLCKTIPPPSCGTGTGSTHNRTFGYYQPSNTRDRLCNRISPSQINLDGLTHLYFAFAKFDPSSFVIVPGDAADEQLYPQFTALRSKGVETWIAIGGFDFSDPGTTTHTAWSDLVSSSGNRDKFITSLMAFMKKWGFQGVDLDWEYPALDKRGGKLADTPNFVSLVKEMKIAFAGAYQISLTLAPDYWYLRGFDAKAMEEHVNFFGFMAYDLHDSWDSDVKTLGSINLIKQKNLQPKLLSESMMKQITWDDQWIGYDDAETIKLKKDWADGQCFGGTMIWSVDFNSGSGSGDTPTNTTDGTCGPNFGNTVCGNWADGNCCSSFGGLKDLAALRLAGAGVTMHIAVLAVSLAHATFTSLSVAFAKAQTALGGFALVLCASPTVALGRDALTESAPYRHFVYPWAVSVLAALTASASGRGAAAMGVTGPTAIRWQWYIKKNTASTCITTTTSSIFKPATTWTTWSFSECETTVGCSVTDSSSSTTITGTFGLETPDPVLTDYLGLMPLNVAIDTSRYSAINGAGGPITGAPTDPAPPSTSFISCKHQNQDPGLGITQAYCVCSGSTFSETVATQVTPHNSCGYTTMPSVTLGGGNTLPATTNTAECKVCSVVGNNNNVCTSLANCTPQMTVNPPPPAPTPSGSLCLVQWASAFPDGSNSFSYGVFKPGDACSNANSVEIGNPFAGHVCDLGSDDDQNPFKVCGKNARFVNEGPVFEIIEDGDSCGLQLQIDGVNYAGSLVDATAEPCSVTCAVGVAFGNSLGRIIFKDVPICD</sequence>
<evidence type="ECO:0000313" key="4">
    <source>
        <dbReference type="EMBL" id="KAJ9130197.1"/>
    </source>
</evidence>
<comment type="caution">
    <text evidence="4">The sequence shown here is derived from an EMBL/GenBank/DDBJ whole genome shotgun (WGS) entry which is preliminary data.</text>
</comment>
<evidence type="ECO:0000313" key="5">
    <source>
        <dbReference type="Proteomes" id="UP001174691"/>
    </source>
</evidence>